<gene>
    <name evidence="1" type="ORF">SEPMUDRAFT_119556</name>
</gene>
<dbReference type="HOGENOM" id="CLU_2051117_0_0_1"/>
<name>M3BT21_SPHMS</name>
<sequence length="120" mass="13556">MASLIVVVELEFITTLWKLKPRTGSAASWIALQQQGEARKNIGVIDRSIRCPHETCYVYGGRRHSAQKLYPSRSHLDRGHCYDLESLTATSEVLIAIAGTWSTPKALFPTYRTSRCALFW</sequence>
<accession>M3BT21</accession>
<dbReference type="EMBL" id="KB456268">
    <property type="protein sequence ID" value="EMF09815.1"/>
    <property type="molecule type" value="Genomic_DNA"/>
</dbReference>
<evidence type="ECO:0000313" key="2">
    <source>
        <dbReference type="Proteomes" id="UP000016931"/>
    </source>
</evidence>
<dbReference type="GeneID" id="27898658"/>
<protein>
    <submittedName>
        <fullName evidence="1">Uncharacterized protein</fullName>
    </submittedName>
</protein>
<keyword evidence="2" id="KW-1185">Reference proteome</keyword>
<proteinExistence type="predicted"/>
<dbReference type="Proteomes" id="UP000016931">
    <property type="component" value="Unassembled WGS sequence"/>
</dbReference>
<organism evidence="1 2">
    <name type="scientific">Sphaerulina musiva (strain SO2202)</name>
    <name type="common">Poplar stem canker fungus</name>
    <name type="synonym">Septoria musiva</name>
    <dbReference type="NCBI Taxonomy" id="692275"/>
    <lineage>
        <taxon>Eukaryota</taxon>
        <taxon>Fungi</taxon>
        <taxon>Dikarya</taxon>
        <taxon>Ascomycota</taxon>
        <taxon>Pezizomycotina</taxon>
        <taxon>Dothideomycetes</taxon>
        <taxon>Dothideomycetidae</taxon>
        <taxon>Mycosphaerellales</taxon>
        <taxon>Mycosphaerellaceae</taxon>
        <taxon>Sphaerulina</taxon>
    </lineage>
</organism>
<dbReference type="RefSeq" id="XP_016757936.1">
    <property type="nucleotide sequence ID" value="XM_016901521.1"/>
</dbReference>
<reference evidence="1 2" key="1">
    <citation type="journal article" date="2012" name="PLoS Pathog.">
        <title>Diverse lifestyles and strategies of plant pathogenesis encoded in the genomes of eighteen Dothideomycetes fungi.</title>
        <authorList>
            <person name="Ohm R.A."/>
            <person name="Feau N."/>
            <person name="Henrissat B."/>
            <person name="Schoch C.L."/>
            <person name="Horwitz B.A."/>
            <person name="Barry K.W."/>
            <person name="Condon B.J."/>
            <person name="Copeland A.C."/>
            <person name="Dhillon B."/>
            <person name="Glaser F."/>
            <person name="Hesse C.N."/>
            <person name="Kosti I."/>
            <person name="LaButti K."/>
            <person name="Lindquist E.A."/>
            <person name="Lucas S."/>
            <person name="Salamov A.A."/>
            <person name="Bradshaw R.E."/>
            <person name="Ciuffetti L."/>
            <person name="Hamelin R.C."/>
            <person name="Kema G.H.J."/>
            <person name="Lawrence C."/>
            <person name="Scott J.A."/>
            <person name="Spatafora J.W."/>
            <person name="Turgeon B.G."/>
            <person name="de Wit P.J.G.M."/>
            <person name="Zhong S."/>
            <person name="Goodwin S.B."/>
            <person name="Grigoriev I.V."/>
        </authorList>
    </citation>
    <scope>NUCLEOTIDE SEQUENCE [LARGE SCALE GENOMIC DNA]</scope>
    <source>
        <strain evidence="1 2">SO2202</strain>
    </source>
</reference>
<dbReference type="AlphaFoldDB" id="M3BT21"/>
<evidence type="ECO:0000313" key="1">
    <source>
        <dbReference type="EMBL" id="EMF09815.1"/>
    </source>
</evidence>